<comment type="similarity">
    <text evidence="1">Belongs to the TMEM121 family.</text>
</comment>
<evidence type="ECO:0000313" key="5">
    <source>
        <dbReference type="Proteomes" id="UP000250572"/>
    </source>
</evidence>
<accession>A0A315VS21</accession>
<keyword evidence="3" id="KW-0472">Membrane</keyword>
<reference evidence="4 5" key="1">
    <citation type="journal article" date="2018" name="G3 (Bethesda)">
        <title>A High-Quality Reference Genome for the Invasive Mosquitofish Gambusia affinis Using a Chicago Library.</title>
        <authorList>
            <person name="Hoffberg S.L."/>
            <person name="Troendle N.J."/>
            <person name="Glenn T.C."/>
            <person name="Mahmud O."/>
            <person name="Louha S."/>
            <person name="Chalopin D."/>
            <person name="Bennetzen J.L."/>
            <person name="Mauricio R."/>
        </authorList>
    </citation>
    <scope>NUCLEOTIDE SEQUENCE [LARGE SCALE GENOMIC DNA]</scope>
    <source>
        <strain evidence="4">NE01/NJP1002.9</strain>
        <tissue evidence="4">Muscle</tissue>
    </source>
</reference>
<dbReference type="AlphaFoldDB" id="A0A315VS21"/>
<evidence type="ECO:0008006" key="6">
    <source>
        <dbReference type="Google" id="ProtNLM"/>
    </source>
</evidence>
<dbReference type="InterPro" id="IPR032776">
    <property type="entry name" value="CECR6/TMEM121"/>
</dbReference>
<feature type="transmembrane region" description="Helical" evidence="3">
    <location>
        <begin position="386"/>
        <end position="404"/>
    </location>
</feature>
<sequence length="634" mass="72036">MWVILIQGKEELVEDSSLVRCSGHVPPGGDPEDNPGLAGGTVCLGYPAIALGFHQKSWPKWLHGKREVWAALLRLLLQQIDPRRIRGRITHSDSSTVQGPQWDRCGQLGPGLQTGGRRSEEEGSYIKKRLAGGIGRGGFRGKERRNRGAVQRWLDDVQSAERARRILFEGVKLQQFNTAASKQGTMQFNSGLEPEGLRVLIHKVDFDLKHKDEEEPEDYGVYTSMPTHYATYCSTINKKIPPTKRAKERTETGKRQLRWSNTVPVVPTGDRARMVPPPPTNKPHVCLSTILIMSSMALIDAYLVEQNHGPRKIGICIMVMVGDICFLIVLRYVAVWVGAEVRTAKRGYAMILWFLYIFVLEIKVYFVYQNYKADRKSLDALARKALTLLLSICIPVLFIVLVAIDHMEYVRAFKKREEIRNRLFWVVVDLLDILDIQANLWEPQKKGLPLWAEGLMFFYCYILLLVLPCVSLSEISMQGINIVPHKMLLYPILSLVTINIITLFIRGGNMFLYRDARVSGILIGKNILAIILKTCSFVQYRRQLQNAPPAFGVELQKNSVAQARPAPTPPQVVMQDQTPLPESRALPCQSEMRPNEKIKVMRFPSGYSFHLYRCPSPEKPFIHISFKKLRSHNK</sequence>
<dbReference type="PANTHER" id="PTHR31046">
    <property type="entry name" value="TRANSMEMBRANE PROTEIN 121"/>
    <property type="match status" value="1"/>
</dbReference>
<evidence type="ECO:0000256" key="3">
    <source>
        <dbReference type="SAM" id="Phobius"/>
    </source>
</evidence>
<dbReference type="EMBL" id="NHOQ01001229">
    <property type="protein sequence ID" value="PWA26011.1"/>
    <property type="molecule type" value="Genomic_DNA"/>
</dbReference>
<keyword evidence="5" id="KW-1185">Reference proteome</keyword>
<dbReference type="Proteomes" id="UP000250572">
    <property type="component" value="Unassembled WGS sequence"/>
</dbReference>
<feature type="transmembrane region" description="Helical" evidence="3">
    <location>
        <begin position="315"/>
        <end position="335"/>
    </location>
</feature>
<feature type="transmembrane region" description="Helical" evidence="3">
    <location>
        <begin position="487"/>
        <end position="505"/>
    </location>
</feature>
<feature type="region of interest" description="Disordered" evidence="2">
    <location>
        <begin position="91"/>
        <end position="120"/>
    </location>
</feature>
<evidence type="ECO:0000256" key="1">
    <source>
        <dbReference type="ARBA" id="ARBA00007711"/>
    </source>
</evidence>
<proteinExistence type="inferred from homology"/>
<gene>
    <name evidence="4" type="ORF">CCH79_00001437</name>
</gene>
<keyword evidence="3" id="KW-1133">Transmembrane helix</keyword>
<feature type="transmembrane region" description="Helical" evidence="3">
    <location>
        <begin position="448"/>
        <end position="467"/>
    </location>
</feature>
<dbReference type="STRING" id="33528.ENSGAFP00000006677"/>
<dbReference type="InterPro" id="IPR042314">
    <property type="entry name" value="TMEM121"/>
</dbReference>
<name>A0A315VS21_GAMAF</name>
<protein>
    <recommendedName>
        <fullName evidence="6">Transmembrane protein 121</fullName>
    </recommendedName>
</protein>
<evidence type="ECO:0000313" key="4">
    <source>
        <dbReference type="EMBL" id="PWA26011.1"/>
    </source>
</evidence>
<dbReference type="PANTHER" id="PTHR31046:SF2">
    <property type="entry name" value="TRANSMEMBRANE PROTEIN 121"/>
    <property type="match status" value="1"/>
</dbReference>
<keyword evidence="3" id="KW-0812">Transmembrane</keyword>
<organism evidence="4 5">
    <name type="scientific">Gambusia affinis</name>
    <name type="common">Western mosquitofish</name>
    <name type="synonym">Heterandria affinis</name>
    <dbReference type="NCBI Taxonomy" id="33528"/>
    <lineage>
        <taxon>Eukaryota</taxon>
        <taxon>Metazoa</taxon>
        <taxon>Chordata</taxon>
        <taxon>Craniata</taxon>
        <taxon>Vertebrata</taxon>
        <taxon>Euteleostomi</taxon>
        <taxon>Actinopterygii</taxon>
        <taxon>Neopterygii</taxon>
        <taxon>Teleostei</taxon>
        <taxon>Neoteleostei</taxon>
        <taxon>Acanthomorphata</taxon>
        <taxon>Ovalentaria</taxon>
        <taxon>Atherinomorphae</taxon>
        <taxon>Cyprinodontiformes</taxon>
        <taxon>Poeciliidae</taxon>
        <taxon>Poeciliinae</taxon>
        <taxon>Gambusia</taxon>
    </lineage>
</organism>
<evidence type="ECO:0000256" key="2">
    <source>
        <dbReference type="SAM" id="MobiDB-lite"/>
    </source>
</evidence>
<dbReference type="Pfam" id="PF14997">
    <property type="entry name" value="CECR6_TMEM121"/>
    <property type="match status" value="1"/>
</dbReference>
<feature type="transmembrane region" description="Helical" evidence="3">
    <location>
        <begin position="347"/>
        <end position="366"/>
    </location>
</feature>
<comment type="caution">
    <text evidence="4">The sequence shown here is derived from an EMBL/GenBank/DDBJ whole genome shotgun (WGS) entry which is preliminary data.</text>
</comment>